<evidence type="ECO:0000256" key="2">
    <source>
        <dbReference type="PROSITE-ProRule" id="PRU00703"/>
    </source>
</evidence>
<dbReference type="PANTHER" id="PTHR43080">
    <property type="entry name" value="CBS DOMAIN-CONTAINING PROTEIN CBSX3, MITOCHONDRIAL"/>
    <property type="match status" value="1"/>
</dbReference>
<evidence type="ECO:0000256" key="1">
    <source>
        <dbReference type="ARBA" id="ARBA00023122"/>
    </source>
</evidence>
<comment type="caution">
    <text evidence="4">The sequence shown here is derived from an EMBL/GenBank/DDBJ whole genome shotgun (WGS) entry which is preliminary data.</text>
</comment>
<dbReference type="InterPro" id="IPR000644">
    <property type="entry name" value="CBS_dom"/>
</dbReference>
<dbReference type="EMBL" id="DRZC01000061">
    <property type="protein sequence ID" value="HHQ80653.1"/>
    <property type="molecule type" value="Genomic_DNA"/>
</dbReference>
<reference evidence="4" key="1">
    <citation type="journal article" date="2020" name="mSystems">
        <title>Genome- and Community-Level Interaction Insights into Carbon Utilization and Element Cycling Functions of Hydrothermarchaeota in Hydrothermal Sediment.</title>
        <authorList>
            <person name="Zhou Z."/>
            <person name="Liu Y."/>
            <person name="Xu W."/>
            <person name="Pan J."/>
            <person name="Luo Z.H."/>
            <person name="Li M."/>
        </authorList>
    </citation>
    <scope>NUCLEOTIDE SEQUENCE [LARGE SCALE GENOMIC DNA]</scope>
    <source>
        <strain evidence="4">SpSt-1116</strain>
    </source>
</reference>
<dbReference type="InterPro" id="IPR046342">
    <property type="entry name" value="CBS_dom_sf"/>
</dbReference>
<dbReference type="SUPFAM" id="SSF54631">
    <property type="entry name" value="CBS-domain pair"/>
    <property type="match status" value="2"/>
</dbReference>
<dbReference type="SMART" id="SM00116">
    <property type="entry name" value="CBS"/>
    <property type="match status" value="3"/>
</dbReference>
<evidence type="ECO:0000313" key="4">
    <source>
        <dbReference type="EMBL" id="HHQ80653.1"/>
    </source>
</evidence>
<dbReference type="Pfam" id="PF00571">
    <property type="entry name" value="CBS"/>
    <property type="match status" value="2"/>
</dbReference>
<organism evidence="4">
    <name type="scientific">Fervidicoccus fontis</name>
    <dbReference type="NCBI Taxonomy" id="683846"/>
    <lineage>
        <taxon>Archaea</taxon>
        <taxon>Thermoproteota</taxon>
        <taxon>Thermoprotei</taxon>
        <taxon>Fervidicoccales</taxon>
        <taxon>Fervidicoccaceae</taxon>
        <taxon>Fervidicoccus</taxon>
    </lineage>
</organism>
<name>A0A7J3ZKS6_9CREN</name>
<sequence length="279" mass="31026">MHAIAFSDKRPIVLPMAVSVLQVAREMIEKNRFHGVLVDERSSPRGVISIRDIAKAIFIVGEEGIELVEAGSLGKILENPCHLYASYPPIVASSDISLEDAVELMVARNIGCLPLVDEESKLVGVLDERFLIKAIPEYARVGPCDIASWDVLWVEPFEEILASVGYMLSSGIRRLVVRLNGEYRLVSLVQVMKYVVEEGVLGRLLRGERAPLEEPVEKITVKPWVVECSYTLKEVSSIVAFEPTGAVLVFDREGNRGPGVLTERDLLVALYQELKSRER</sequence>
<accession>A0A7J3ZKS6</accession>
<dbReference type="PROSITE" id="PS51371">
    <property type="entry name" value="CBS"/>
    <property type="match status" value="2"/>
</dbReference>
<evidence type="ECO:0000259" key="3">
    <source>
        <dbReference type="PROSITE" id="PS51371"/>
    </source>
</evidence>
<proteinExistence type="predicted"/>
<feature type="domain" description="CBS" evidence="3">
    <location>
        <begin position="85"/>
        <end position="146"/>
    </location>
</feature>
<gene>
    <name evidence="4" type="ORF">ENM78_04305</name>
</gene>
<keyword evidence="1 2" id="KW-0129">CBS domain</keyword>
<dbReference type="AlphaFoldDB" id="A0A7J3ZKS6"/>
<dbReference type="CDD" id="cd02205">
    <property type="entry name" value="CBS_pair_SF"/>
    <property type="match status" value="1"/>
</dbReference>
<feature type="domain" description="CBS" evidence="3">
    <location>
        <begin position="7"/>
        <end position="67"/>
    </location>
</feature>
<dbReference type="PANTHER" id="PTHR43080:SF2">
    <property type="entry name" value="CBS DOMAIN-CONTAINING PROTEIN"/>
    <property type="match status" value="1"/>
</dbReference>
<protein>
    <submittedName>
        <fullName evidence="4">CBS domain-containing protein</fullName>
    </submittedName>
</protein>
<dbReference type="Gene3D" id="3.10.580.10">
    <property type="entry name" value="CBS-domain"/>
    <property type="match status" value="2"/>
</dbReference>
<dbReference type="InterPro" id="IPR051257">
    <property type="entry name" value="Diverse_CBS-Domain"/>
</dbReference>